<dbReference type="STRING" id="290512.Paes_2183"/>
<dbReference type="EMBL" id="CP001108">
    <property type="protein sequence ID" value="ACF47185.1"/>
    <property type="molecule type" value="Genomic_DNA"/>
</dbReference>
<proteinExistence type="predicted"/>
<dbReference type="HOGENOM" id="CLU_1561528_0_0_10"/>
<dbReference type="SMART" id="SM00915">
    <property type="entry name" value="Jacalin"/>
    <property type="match status" value="1"/>
</dbReference>
<dbReference type="KEGG" id="paa:Paes_2183"/>
<reference evidence="2" key="1">
    <citation type="submission" date="2008-06" db="EMBL/GenBank/DDBJ databases">
        <title>Complete sequence of chromosome of Prosthecochloris aestuarii DSM 271.</title>
        <authorList>
            <consortium name="US DOE Joint Genome Institute"/>
            <person name="Lucas S."/>
            <person name="Copeland A."/>
            <person name="Lapidus A."/>
            <person name="Glavina del Rio T."/>
            <person name="Dalin E."/>
            <person name="Tice H."/>
            <person name="Bruce D."/>
            <person name="Goodwin L."/>
            <person name="Pitluck S."/>
            <person name="Schmutz J."/>
            <person name="Larimer F."/>
            <person name="Land M."/>
            <person name="Hauser L."/>
            <person name="Kyrpides N."/>
            <person name="Anderson I."/>
            <person name="Liu Z."/>
            <person name="Li T."/>
            <person name="Zhao F."/>
            <person name="Overmann J."/>
            <person name="Bryant D.A."/>
            <person name="Richardson P."/>
        </authorList>
    </citation>
    <scope>NUCLEOTIDE SEQUENCE [LARGE SCALE GENOMIC DNA]</scope>
    <source>
        <strain evidence="2">DSM 271</strain>
    </source>
</reference>
<keyword evidence="3" id="KW-1185">Reference proteome</keyword>
<dbReference type="Gene3D" id="2.100.10.30">
    <property type="entry name" value="Jacalin-like lectin domain"/>
    <property type="match status" value="1"/>
</dbReference>
<dbReference type="Pfam" id="PF01419">
    <property type="entry name" value="Jacalin"/>
    <property type="match status" value="1"/>
</dbReference>
<accession>B4S683</accession>
<dbReference type="SUPFAM" id="SSF51101">
    <property type="entry name" value="Mannose-binding lectins"/>
    <property type="match status" value="1"/>
</dbReference>
<feature type="domain" description="Jacalin-type lectin" evidence="1">
    <location>
        <begin position="32"/>
        <end position="170"/>
    </location>
</feature>
<dbReference type="InterPro" id="IPR036404">
    <property type="entry name" value="Jacalin-like_lectin_dom_sf"/>
</dbReference>
<name>B4S683_PROA2</name>
<dbReference type="PANTHER" id="PTHR46506">
    <property type="entry name" value="OS05G0143600 PROTEIN"/>
    <property type="match status" value="1"/>
</dbReference>
<evidence type="ECO:0000313" key="2">
    <source>
        <dbReference type="EMBL" id="ACF47185.1"/>
    </source>
</evidence>
<evidence type="ECO:0000259" key="1">
    <source>
        <dbReference type="PROSITE" id="PS51752"/>
    </source>
</evidence>
<dbReference type="RefSeq" id="WP_012506716.1">
    <property type="nucleotide sequence ID" value="NC_011059.1"/>
</dbReference>
<sequence length="171" mass="18108">MSQFVLRLKRSVFLFLAIILTVLLPPASAETFSFLGPSGGPGGNYFSDNQTGGLRVVEVRIRSGAYIDAIQFVYENKAGQRITGQMHGGNGGNLSVFALEPGEYLTRITGKHGNFIDSFQIVTSKGRSKGWGGTGGAARYTYTAPPGSSIHGLFGRCGVFLDAVGVILSTP</sequence>
<evidence type="ECO:0000313" key="3">
    <source>
        <dbReference type="Proteomes" id="UP000002725"/>
    </source>
</evidence>
<dbReference type="AlphaFoldDB" id="B4S683"/>
<dbReference type="GO" id="GO:0030246">
    <property type="term" value="F:carbohydrate binding"/>
    <property type="evidence" value="ECO:0007669"/>
    <property type="project" value="UniProtKB-KW"/>
</dbReference>
<dbReference type="eggNOG" id="COG3743">
    <property type="taxonomic scope" value="Bacteria"/>
</dbReference>
<dbReference type="PROSITE" id="PS51752">
    <property type="entry name" value="JACALIN_LECTIN"/>
    <property type="match status" value="1"/>
</dbReference>
<dbReference type="CDD" id="cd09302">
    <property type="entry name" value="Jacalin_like"/>
    <property type="match status" value="1"/>
</dbReference>
<gene>
    <name evidence="2" type="ordered locus">Paes_2183</name>
</gene>
<dbReference type="InterPro" id="IPR001229">
    <property type="entry name" value="Jacalin-like_lectin_dom"/>
</dbReference>
<dbReference type="Proteomes" id="UP000002725">
    <property type="component" value="Chromosome"/>
</dbReference>
<protein>
    <submittedName>
        <fullName evidence="2">Jacalin-related lectin</fullName>
    </submittedName>
</protein>
<organism evidence="2 3">
    <name type="scientific">Prosthecochloris aestuarii (strain DSM 271 / SK 413)</name>
    <dbReference type="NCBI Taxonomy" id="290512"/>
    <lineage>
        <taxon>Bacteria</taxon>
        <taxon>Pseudomonadati</taxon>
        <taxon>Chlorobiota</taxon>
        <taxon>Chlorobiia</taxon>
        <taxon>Chlorobiales</taxon>
        <taxon>Chlorobiaceae</taxon>
        <taxon>Prosthecochloris</taxon>
    </lineage>
</organism>